<dbReference type="EMBL" id="JBGFUD010000848">
    <property type="protein sequence ID" value="MFH4975333.1"/>
    <property type="molecule type" value="Genomic_DNA"/>
</dbReference>
<accession>A0ABD6E5R6</accession>
<sequence>MMELYMKEKLYEGKTFPIAEHYYTMTEAYRFIESSTRSLNMNYPLRELRDRRYTREIVYRTFGRELRRKAYLDTFDYDTPDVPGDSADHISKLPDVVLLRVFSRLHPLDYVHSLSLVCKRWNLLVQCGCLWRDVRVIASEQSLENGALKSFLSKMSNGIKRLCIDRTESVPVSLITEALPERMNTVTLLDMGGFDGLTIGLWEKLIDCFANLEILNLEYVNMIPLDADISALITVFFGEKAFRKIRHFICGYFYAASPSEPSAEELFLRSLWRWNRPLEVLHFCEGMERRHGIPNAPFATSLTVLHLSCILEEHDFLVVTALVNLRELFLSYLFATDSALVEMKKLSNLAHLHMYCCGQDGDFSDPGLAGFFELPEANRRNAFPSKLKYLKMTSCHGFQESAADALVRNCPALESLDISGNCYMGEDALSTIVKELRELRFLSISDFEDQMECNAVRNLRDEDLPCLKYLRLHRTKISEKVLRKLLLKRRNLIISPRPGHILTFTVHNGNPRFNVQFTANKNLLENDLLEQPGYCCI</sequence>
<dbReference type="Pfam" id="PF12937">
    <property type="entry name" value="F-box-like"/>
    <property type="match status" value="1"/>
</dbReference>
<dbReference type="AlphaFoldDB" id="A0ABD6E5R6"/>
<comment type="caution">
    <text evidence="2">The sequence shown here is derived from an EMBL/GenBank/DDBJ whole genome shotgun (WGS) entry which is preliminary data.</text>
</comment>
<name>A0ABD6E5R6_9BILA</name>
<evidence type="ECO:0000259" key="1">
    <source>
        <dbReference type="PROSITE" id="PS50181"/>
    </source>
</evidence>
<dbReference type="Proteomes" id="UP001608902">
    <property type="component" value="Unassembled WGS sequence"/>
</dbReference>
<keyword evidence="3" id="KW-1185">Reference proteome</keyword>
<dbReference type="SUPFAM" id="SSF52047">
    <property type="entry name" value="RNI-like"/>
    <property type="match status" value="1"/>
</dbReference>
<proteinExistence type="predicted"/>
<protein>
    <recommendedName>
        <fullName evidence="1">F-box domain-containing protein</fullName>
    </recommendedName>
</protein>
<dbReference type="InterPro" id="IPR001810">
    <property type="entry name" value="F-box_dom"/>
</dbReference>
<dbReference type="Gene3D" id="1.20.1280.50">
    <property type="match status" value="1"/>
</dbReference>
<dbReference type="PANTHER" id="PTHR13318">
    <property type="entry name" value="PARTNER OF PAIRED, ISOFORM B-RELATED"/>
    <property type="match status" value="1"/>
</dbReference>
<dbReference type="Gene3D" id="3.80.10.10">
    <property type="entry name" value="Ribonuclease Inhibitor"/>
    <property type="match status" value="1"/>
</dbReference>
<reference evidence="2 3" key="1">
    <citation type="submission" date="2024-08" db="EMBL/GenBank/DDBJ databases">
        <title>Gnathostoma spinigerum genome.</title>
        <authorList>
            <person name="Gonzalez-Bertolin B."/>
            <person name="Monzon S."/>
            <person name="Zaballos A."/>
            <person name="Jimenez P."/>
            <person name="Dekumyoy P."/>
            <person name="Varona S."/>
            <person name="Cuesta I."/>
            <person name="Sumanam S."/>
            <person name="Adisakwattana P."/>
            <person name="Gasser R.B."/>
            <person name="Hernandez-Gonzalez A."/>
            <person name="Young N.D."/>
            <person name="Perteguer M.J."/>
        </authorList>
    </citation>
    <scope>NUCLEOTIDE SEQUENCE [LARGE SCALE GENOMIC DNA]</scope>
    <source>
        <strain evidence="2">AL3</strain>
        <tissue evidence="2">Liver</tissue>
    </source>
</reference>
<organism evidence="2 3">
    <name type="scientific">Gnathostoma spinigerum</name>
    <dbReference type="NCBI Taxonomy" id="75299"/>
    <lineage>
        <taxon>Eukaryota</taxon>
        <taxon>Metazoa</taxon>
        <taxon>Ecdysozoa</taxon>
        <taxon>Nematoda</taxon>
        <taxon>Chromadorea</taxon>
        <taxon>Rhabditida</taxon>
        <taxon>Spirurina</taxon>
        <taxon>Gnathostomatomorpha</taxon>
        <taxon>Gnathostomatoidea</taxon>
        <taxon>Gnathostomatidae</taxon>
        <taxon>Gnathostoma</taxon>
    </lineage>
</organism>
<evidence type="ECO:0000313" key="3">
    <source>
        <dbReference type="Proteomes" id="UP001608902"/>
    </source>
</evidence>
<dbReference type="SUPFAM" id="SSF81383">
    <property type="entry name" value="F-box domain"/>
    <property type="match status" value="1"/>
</dbReference>
<gene>
    <name evidence="2" type="ORF">AB6A40_002042</name>
</gene>
<dbReference type="InterPro" id="IPR032675">
    <property type="entry name" value="LRR_dom_sf"/>
</dbReference>
<dbReference type="InterPro" id="IPR036047">
    <property type="entry name" value="F-box-like_dom_sf"/>
</dbReference>
<evidence type="ECO:0000313" key="2">
    <source>
        <dbReference type="EMBL" id="MFH4975333.1"/>
    </source>
</evidence>
<feature type="domain" description="F-box" evidence="1">
    <location>
        <begin position="87"/>
        <end position="134"/>
    </location>
</feature>
<dbReference type="PROSITE" id="PS50181">
    <property type="entry name" value="FBOX"/>
    <property type="match status" value="1"/>
</dbReference>